<gene>
    <name evidence="3" type="ORF">Tci_518918</name>
</gene>
<dbReference type="Pfam" id="PF07727">
    <property type="entry name" value="RVT_2"/>
    <property type="match status" value="1"/>
</dbReference>
<dbReference type="AlphaFoldDB" id="A0A699ICK9"/>
<evidence type="ECO:0000313" key="3">
    <source>
        <dbReference type="EMBL" id="GEZ46945.1"/>
    </source>
</evidence>
<evidence type="ECO:0000256" key="1">
    <source>
        <dbReference type="SAM" id="MobiDB-lite"/>
    </source>
</evidence>
<feature type="domain" description="Reverse transcriptase Ty1/copia-type" evidence="2">
    <location>
        <begin position="59"/>
        <end position="194"/>
    </location>
</feature>
<sequence length="227" mass="25866">MLKKFDLEDSKPMKTPMSSNTKLTKDEEYELVDSTKYRGMIDDSWIVAIQEELNQFIANDIWELVPQPRNVTIIGTKWVFRNKLEENGIVSRNKASLLGQGYNKQEGIDYDETYAPVTRLESIRIILAYACALNFKLFQMNVKSAFLNGFISEEVYVAQPSGYIDFEKLDHAYKLKKALYGLKQAPKACAFNVSEETLNHFKVRGFGSLLEAGTKADTKHNIGPTCR</sequence>
<accession>A0A699ICK9</accession>
<organism evidence="3">
    <name type="scientific">Tanacetum cinerariifolium</name>
    <name type="common">Dalmatian daisy</name>
    <name type="synonym">Chrysanthemum cinerariifolium</name>
    <dbReference type="NCBI Taxonomy" id="118510"/>
    <lineage>
        <taxon>Eukaryota</taxon>
        <taxon>Viridiplantae</taxon>
        <taxon>Streptophyta</taxon>
        <taxon>Embryophyta</taxon>
        <taxon>Tracheophyta</taxon>
        <taxon>Spermatophyta</taxon>
        <taxon>Magnoliopsida</taxon>
        <taxon>eudicotyledons</taxon>
        <taxon>Gunneridae</taxon>
        <taxon>Pentapetalae</taxon>
        <taxon>asterids</taxon>
        <taxon>campanulids</taxon>
        <taxon>Asterales</taxon>
        <taxon>Asteraceae</taxon>
        <taxon>Asteroideae</taxon>
        <taxon>Anthemideae</taxon>
        <taxon>Anthemidinae</taxon>
        <taxon>Tanacetum</taxon>
    </lineage>
</organism>
<proteinExistence type="predicted"/>
<protein>
    <submittedName>
        <fullName evidence="3">Retrovirus-related Pol polyprotein from transposon TNT 1-94</fullName>
    </submittedName>
</protein>
<dbReference type="EMBL" id="BKCJ010282697">
    <property type="protein sequence ID" value="GEZ46945.1"/>
    <property type="molecule type" value="Genomic_DNA"/>
</dbReference>
<reference evidence="3" key="1">
    <citation type="journal article" date="2019" name="Sci. Rep.">
        <title>Draft genome of Tanacetum cinerariifolium, the natural source of mosquito coil.</title>
        <authorList>
            <person name="Yamashiro T."/>
            <person name="Shiraishi A."/>
            <person name="Satake H."/>
            <person name="Nakayama K."/>
        </authorList>
    </citation>
    <scope>NUCLEOTIDE SEQUENCE</scope>
</reference>
<name>A0A699ICK9_TANCI</name>
<feature type="region of interest" description="Disordered" evidence="1">
    <location>
        <begin position="1"/>
        <end position="22"/>
    </location>
</feature>
<comment type="caution">
    <text evidence="3">The sequence shown here is derived from an EMBL/GenBank/DDBJ whole genome shotgun (WGS) entry which is preliminary data.</text>
</comment>
<feature type="compositionally biased region" description="Basic and acidic residues" evidence="1">
    <location>
        <begin position="1"/>
        <end position="12"/>
    </location>
</feature>
<evidence type="ECO:0000259" key="2">
    <source>
        <dbReference type="Pfam" id="PF07727"/>
    </source>
</evidence>
<dbReference type="InterPro" id="IPR013103">
    <property type="entry name" value="RVT_2"/>
</dbReference>